<protein>
    <submittedName>
        <fullName evidence="2">VanZ family protein</fullName>
    </submittedName>
</protein>
<keyword evidence="1" id="KW-1133">Transmembrane helix</keyword>
<proteinExistence type="predicted"/>
<feature type="transmembrane region" description="Helical" evidence="1">
    <location>
        <begin position="76"/>
        <end position="93"/>
    </location>
</feature>
<keyword evidence="1" id="KW-0472">Membrane</keyword>
<sequence>MKRIYTYILDLINLFISFLICRWFFMEYLYFYMLSLFGFPDGGVDFWRPLTAISIMTLLMFMIVRTLYTRRLDGRLVKVVYTAYFVVLVYSLLLKNVGLQGVNLNLISFIKDAIFIDPKVPLLNLLIFIPSGTLFKFKYKNIGLFIIAIIAVEVGQYVFHLGFFDIGDIVINTIGFIIGNMIHDSLIGQRIIQSIRK</sequence>
<feature type="transmembrane region" description="Helical" evidence="1">
    <location>
        <begin position="142"/>
        <end position="163"/>
    </location>
</feature>
<feature type="transmembrane region" description="Helical" evidence="1">
    <location>
        <begin position="169"/>
        <end position="187"/>
    </location>
</feature>
<comment type="caution">
    <text evidence="2">The sequence shown here is derived from an EMBL/GenBank/DDBJ whole genome shotgun (WGS) entry which is preliminary data.</text>
</comment>
<evidence type="ECO:0000313" key="3">
    <source>
        <dbReference type="Proteomes" id="UP001272448"/>
    </source>
</evidence>
<dbReference type="AlphaFoldDB" id="A0AAP6A7V3"/>
<accession>A0AAP6A7V3</accession>
<gene>
    <name evidence="2" type="ORF">Q7V77_11560</name>
</gene>
<keyword evidence="1" id="KW-0812">Transmembrane</keyword>
<feature type="transmembrane region" description="Helical" evidence="1">
    <location>
        <begin position="113"/>
        <end position="135"/>
    </location>
</feature>
<dbReference type="RefSeq" id="WP_029742344.1">
    <property type="nucleotide sequence ID" value="NZ_BCCM01000011.1"/>
</dbReference>
<reference evidence="2" key="1">
    <citation type="submission" date="2023-07" db="EMBL/GenBank/DDBJ databases">
        <title>Characterization of virulence traits, antimicrobial resistance genes carried by mobile genetic elements and competence in Streptococcus suis strains isolated in France.</title>
        <authorList>
            <person name="Dechene-Tempier M."/>
            <person name="Marois-Crehan C."/>
            <person name="De Boisseson C."/>
            <person name="Lucas P."/>
            <person name="Bougeard S."/>
            <person name="Libante V."/>
            <person name="Payot S."/>
        </authorList>
    </citation>
    <scope>NUCLEOTIDE SEQUENCE</scope>
    <source>
        <strain evidence="2">1532</strain>
    </source>
</reference>
<dbReference type="EMBL" id="JAUTFT010000039">
    <property type="protein sequence ID" value="MDW8636313.1"/>
    <property type="molecule type" value="Genomic_DNA"/>
</dbReference>
<organism evidence="2 3">
    <name type="scientific">Streptococcus suis</name>
    <dbReference type="NCBI Taxonomy" id="1307"/>
    <lineage>
        <taxon>Bacteria</taxon>
        <taxon>Bacillati</taxon>
        <taxon>Bacillota</taxon>
        <taxon>Bacilli</taxon>
        <taxon>Lactobacillales</taxon>
        <taxon>Streptococcaceae</taxon>
        <taxon>Streptococcus</taxon>
    </lineage>
</organism>
<evidence type="ECO:0000256" key="1">
    <source>
        <dbReference type="SAM" id="Phobius"/>
    </source>
</evidence>
<feature type="transmembrane region" description="Helical" evidence="1">
    <location>
        <begin position="7"/>
        <end position="26"/>
    </location>
</feature>
<dbReference type="Proteomes" id="UP001272448">
    <property type="component" value="Unassembled WGS sequence"/>
</dbReference>
<evidence type="ECO:0000313" key="2">
    <source>
        <dbReference type="EMBL" id="MDW8636313.1"/>
    </source>
</evidence>
<feature type="transmembrane region" description="Helical" evidence="1">
    <location>
        <begin position="46"/>
        <end position="64"/>
    </location>
</feature>
<name>A0AAP6A7V3_STRSU</name>